<feature type="transmembrane region" description="Helical" evidence="2">
    <location>
        <begin position="51"/>
        <end position="70"/>
    </location>
</feature>
<dbReference type="InterPro" id="IPR024414">
    <property type="entry name" value="Uncharacterised_PrgI"/>
</dbReference>
<dbReference type="Proteomes" id="UP000824035">
    <property type="component" value="Unassembled WGS sequence"/>
</dbReference>
<protein>
    <submittedName>
        <fullName evidence="3">PrgI family protein</fullName>
    </submittedName>
</protein>
<feature type="region of interest" description="Disordered" evidence="1">
    <location>
        <begin position="111"/>
        <end position="144"/>
    </location>
</feature>
<sequence length="144" mass="16223">MEVKIPKEIREYRESIFFGLSARQFTCSLLALGAAVGLYFLFDPLVGTEGVGWICILGAAPFAVCGFFTYHGMTAEQTLWAWFKSQILMPRRLVFRSDSLYYQALQPAIEQGKKPPRKKKKRGGSKPAGEKTPASRPEKEDAYH</sequence>
<evidence type="ECO:0000256" key="1">
    <source>
        <dbReference type="SAM" id="MobiDB-lite"/>
    </source>
</evidence>
<keyword evidence="2" id="KW-1133">Transmembrane helix</keyword>
<evidence type="ECO:0000313" key="3">
    <source>
        <dbReference type="EMBL" id="HIZ30046.1"/>
    </source>
</evidence>
<dbReference type="Pfam" id="PF12666">
    <property type="entry name" value="PrgI"/>
    <property type="match status" value="1"/>
</dbReference>
<name>A0A9D2E3D0_9FIRM</name>
<reference evidence="3" key="2">
    <citation type="submission" date="2021-04" db="EMBL/GenBank/DDBJ databases">
        <authorList>
            <person name="Gilroy R."/>
        </authorList>
    </citation>
    <scope>NUCLEOTIDE SEQUENCE</scope>
    <source>
        <strain evidence="3">ChiGjej4B4-18154</strain>
    </source>
</reference>
<dbReference type="EMBL" id="DXBV01000021">
    <property type="protein sequence ID" value="HIZ30046.1"/>
    <property type="molecule type" value="Genomic_DNA"/>
</dbReference>
<keyword evidence="2" id="KW-0812">Transmembrane</keyword>
<proteinExistence type="predicted"/>
<reference evidence="3" key="1">
    <citation type="journal article" date="2021" name="PeerJ">
        <title>Extensive microbial diversity within the chicken gut microbiome revealed by metagenomics and culture.</title>
        <authorList>
            <person name="Gilroy R."/>
            <person name="Ravi A."/>
            <person name="Getino M."/>
            <person name="Pursley I."/>
            <person name="Horton D.L."/>
            <person name="Alikhan N.F."/>
            <person name="Baker D."/>
            <person name="Gharbi K."/>
            <person name="Hall N."/>
            <person name="Watson M."/>
            <person name="Adriaenssens E.M."/>
            <person name="Foster-Nyarko E."/>
            <person name="Jarju S."/>
            <person name="Secka A."/>
            <person name="Antonio M."/>
            <person name="Oren A."/>
            <person name="Chaudhuri R.R."/>
            <person name="La Ragione R."/>
            <person name="Hildebrand F."/>
            <person name="Pallen M.J."/>
        </authorList>
    </citation>
    <scope>NUCLEOTIDE SEQUENCE</scope>
    <source>
        <strain evidence="3">ChiGjej4B4-18154</strain>
    </source>
</reference>
<evidence type="ECO:0000256" key="2">
    <source>
        <dbReference type="SAM" id="Phobius"/>
    </source>
</evidence>
<dbReference type="AlphaFoldDB" id="A0A9D2E3D0"/>
<gene>
    <name evidence="3" type="ORF">H9813_02280</name>
</gene>
<organism evidence="3 4">
    <name type="scientific">Candidatus Allofournierella merdipullorum</name>
    <dbReference type="NCBI Taxonomy" id="2838595"/>
    <lineage>
        <taxon>Bacteria</taxon>
        <taxon>Bacillati</taxon>
        <taxon>Bacillota</taxon>
        <taxon>Clostridia</taxon>
        <taxon>Eubacteriales</taxon>
        <taxon>Oscillospiraceae</taxon>
        <taxon>Allofournierella</taxon>
    </lineage>
</organism>
<accession>A0A9D2E3D0</accession>
<evidence type="ECO:0000313" key="4">
    <source>
        <dbReference type="Proteomes" id="UP000824035"/>
    </source>
</evidence>
<feature type="transmembrane region" description="Helical" evidence="2">
    <location>
        <begin position="20"/>
        <end position="39"/>
    </location>
</feature>
<comment type="caution">
    <text evidence="3">The sequence shown here is derived from an EMBL/GenBank/DDBJ whole genome shotgun (WGS) entry which is preliminary data.</text>
</comment>
<feature type="compositionally biased region" description="Basic residues" evidence="1">
    <location>
        <begin position="114"/>
        <end position="124"/>
    </location>
</feature>
<keyword evidence="2" id="KW-0472">Membrane</keyword>